<proteinExistence type="inferred from homology"/>
<accession>A0A839ST82</accession>
<comment type="caution">
    <text evidence="5">The sequence shown here is derived from an EMBL/GenBank/DDBJ whole genome shotgun (WGS) entry which is preliminary data.</text>
</comment>
<evidence type="ECO:0000313" key="6">
    <source>
        <dbReference type="Proteomes" id="UP000581135"/>
    </source>
</evidence>
<evidence type="ECO:0000256" key="1">
    <source>
        <dbReference type="ARBA" id="ARBA00000830"/>
    </source>
</evidence>
<comment type="similarity">
    <text evidence="3">Belongs to the HAD-like hydrolase superfamily. CbbY/CbbZ/Gph/YieH family.</text>
</comment>
<dbReference type="RefSeq" id="WP_183415745.1">
    <property type="nucleotide sequence ID" value="NZ_JACHXA010000003.1"/>
</dbReference>
<dbReference type="Gene3D" id="3.40.50.1000">
    <property type="entry name" value="HAD superfamily/HAD-like"/>
    <property type="match status" value="1"/>
</dbReference>
<dbReference type="GO" id="GO:0005829">
    <property type="term" value="C:cytosol"/>
    <property type="evidence" value="ECO:0007669"/>
    <property type="project" value="TreeGrafter"/>
</dbReference>
<name>A0A839ST82_9PROT</name>
<protein>
    <recommendedName>
        <fullName evidence="4">phosphoglycolate phosphatase</fullName>
        <ecNumber evidence="4">3.1.3.18</ecNumber>
    </recommendedName>
</protein>
<comment type="pathway">
    <text evidence="2">Organic acid metabolism; glycolate biosynthesis; glycolate from 2-phosphoglycolate: step 1/1.</text>
</comment>
<dbReference type="EC" id="3.1.3.18" evidence="4"/>
<dbReference type="SFLD" id="SFLDS00003">
    <property type="entry name" value="Haloacid_Dehalogenase"/>
    <property type="match status" value="1"/>
</dbReference>
<dbReference type="GO" id="GO:0006281">
    <property type="term" value="P:DNA repair"/>
    <property type="evidence" value="ECO:0007669"/>
    <property type="project" value="TreeGrafter"/>
</dbReference>
<evidence type="ECO:0000256" key="3">
    <source>
        <dbReference type="ARBA" id="ARBA00006171"/>
    </source>
</evidence>
<dbReference type="SUPFAM" id="SSF56784">
    <property type="entry name" value="HAD-like"/>
    <property type="match status" value="1"/>
</dbReference>
<dbReference type="Proteomes" id="UP000581135">
    <property type="component" value="Unassembled WGS sequence"/>
</dbReference>
<comment type="catalytic activity">
    <reaction evidence="1">
        <text>2-phosphoglycolate + H2O = glycolate + phosphate</text>
        <dbReference type="Rhea" id="RHEA:14369"/>
        <dbReference type="ChEBI" id="CHEBI:15377"/>
        <dbReference type="ChEBI" id="CHEBI:29805"/>
        <dbReference type="ChEBI" id="CHEBI:43474"/>
        <dbReference type="ChEBI" id="CHEBI:58033"/>
        <dbReference type="EC" id="3.1.3.18"/>
    </reaction>
</comment>
<dbReference type="PANTHER" id="PTHR43434:SF1">
    <property type="entry name" value="PHOSPHOGLYCOLATE PHOSPHATASE"/>
    <property type="match status" value="1"/>
</dbReference>
<reference evidence="5 6" key="1">
    <citation type="submission" date="2020-08" db="EMBL/GenBank/DDBJ databases">
        <title>Genomic Encyclopedia of Type Strains, Phase III (KMG-III): the genomes of soil and plant-associated and newly described type strains.</title>
        <authorList>
            <person name="Whitman W."/>
        </authorList>
    </citation>
    <scope>NUCLEOTIDE SEQUENCE [LARGE SCALE GENOMIC DNA]</scope>
    <source>
        <strain evidence="5 6">CECT 8803</strain>
    </source>
</reference>
<dbReference type="EMBL" id="JACHXA010000003">
    <property type="protein sequence ID" value="MBB3064920.1"/>
    <property type="molecule type" value="Genomic_DNA"/>
</dbReference>
<evidence type="ECO:0000313" key="5">
    <source>
        <dbReference type="EMBL" id="MBB3064920.1"/>
    </source>
</evidence>
<evidence type="ECO:0000256" key="2">
    <source>
        <dbReference type="ARBA" id="ARBA00004818"/>
    </source>
</evidence>
<dbReference type="InterPro" id="IPR023198">
    <property type="entry name" value="PGP-like_dom2"/>
</dbReference>
<dbReference type="InterPro" id="IPR006439">
    <property type="entry name" value="HAD-SF_hydro_IA"/>
</dbReference>
<sequence length="236" mass="24835">MKIKGILFDKDGTLIDFHATWNHAYQCALEDLVGADLTLVAELMAITGYDVVSGRFRAGSLGAASTTREIAEAWLPRVSKGMTLDELVDWMDDRFVRHASNGAVALTDLPALLAFLRRSGLVIGVATSDSEAGAKATLAYFGCSDLVDFVAGYDSGHGIKPGPGMALGFSRACGLAPSEIAVVGDNLHDMEMAQAAGAGLRIAVLSGTGEIEALRQSADHVLPDVSHLPELLNSFC</sequence>
<gene>
    <name evidence="5" type="ORF">FHR98_001199</name>
</gene>
<dbReference type="AlphaFoldDB" id="A0A839ST82"/>
<dbReference type="NCBIfam" id="TIGR01549">
    <property type="entry name" value="HAD-SF-IA-v1"/>
    <property type="match status" value="1"/>
</dbReference>
<dbReference type="InterPro" id="IPR050155">
    <property type="entry name" value="HAD-like_hydrolase_sf"/>
</dbReference>
<dbReference type="PANTHER" id="PTHR43434">
    <property type="entry name" value="PHOSPHOGLYCOLATE PHOSPHATASE"/>
    <property type="match status" value="1"/>
</dbReference>
<dbReference type="SFLD" id="SFLDG01129">
    <property type="entry name" value="C1.5:_HAD__Beta-PGM__Phosphata"/>
    <property type="match status" value="1"/>
</dbReference>
<evidence type="ECO:0000256" key="4">
    <source>
        <dbReference type="ARBA" id="ARBA00013078"/>
    </source>
</evidence>
<dbReference type="Gene3D" id="1.10.150.240">
    <property type="entry name" value="Putative phosphatase, domain 2"/>
    <property type="match status" value="1"/>
</dbReference>
<keyword evidence="5" id="KW-0378">Hydrolase</keyword>
<dbReference type="Pfam" id="PF00702">
    <property type="entry name" value="Hydrolase"/>
    <property type="match status" value="1"/>
</dbReference>
<keyword evidence="6" id="KW-1185">Reference proteome</keyword>
<dbReference type="InterPro" id="IPR023214">
    <property type="entry name" value="HAD_sf"/>
</dbReference>
<dbReference type="InterPro" id="IPR036412">
    <property type="entry name" value="HAD-like_sf"/>
</dbReference>
<dbReference type="GO" id="GO:0008967">
    <property type="term" value="F:phosphoglycolate phosphatase activity"/>
    <property type="evidence" value="ECO:0007669"/>
    <property type="project" value="UniProtKB-EC"/>
</dbReference>
<organism evidence="5 6">
    <name type="scientific">Limibacillus halophilus</name>
    <dbReference type="NCBI Taxonomy" id="1579333"/>
    <lineage>
        <taxon>Bacteria</taxon>
        <taxon>Pseudomonadati</taxon>
        <taxon>Pseudomonadota</taxon>
        <taxon>Alphaproteobacteria</taxon>
        <taxon>Rhodospirillales</taxon>
        <taxon>Rhodovibrionaceae</taxon>
        <taxon>Limibacillus</taxon>
    </lineage>
</organism>